<dbReference type="InterPro" id="IPR050706">
    <property type="entry name" value="Cyclic-di-GMP_PDE-like"/>
</dbReference>
<evidence type="ECO:0000313" key="5">
    <source>
        <dbReference type="Proteomes" id="UP000292927"/>
    </source>
</evidence>
<dbReference type="GO" id="GO:0071111">
    <property type="term" value="F:cyclic-guanylate-specific phosphodiesterase activity"/>
    <property type="evidence" value="ECO:0007669"/>
    <property type="project" value="InterPro"/>
</dbReference>
<feature type="transmembrane region" description="Helical" evidence="1">
    <location>
        <begin position="66"/>
        <end position="94"/>
    </location>
</feature>
<evidence type="ECO:0000313" key="4">
    <source>
        <dbReference type="EMBL" id="RZT02412.1"/>
    </source>
</evidence>
<feature type="transmembrane region" description="Helical" evidence="1">
    <location>
        <begin position="106"/>
        <end position="134"/>
    </location>
</feature>
<feature type="transmembrane region" description="Helical" evidence="1">
    <location>
        <begin position="35"/>
        <end position="60"/>
    </location>
</feature>
<dbReference type="SMART" id="SM00267">
    <property type="entry name" value="GGDEF"/>
    <property type="match status" value="1"/>
</dbReference>
<dbReference type="PROSITE" id="PS50883">
    <property type="entry name" value="EAL"/>
    <property type="match status" value="1"/>
</dbReference>
<sequence length="647" mass="74325">MNFSILAELAALIIIFILIMFHFDDRRSRQLRSRLFSLCLGLAVLSIFINILSVCVLDYYNQVPYWLNHILCGLYYLTSNLMCSATASYLFYLIFENTAETHCLKYALIIIGCLTSAIILLLVVNIPTGCLFYFQDGQYYHGWANYAGYAALGIELTMLLACFFRNRRLLPPQMKKIIRIMPPVIIIMTVFQLVYPELLMNGLITALCFLIIFISFQNSRVEQNTLTFLENQTTLYTELDYCLNKKRPVQLILIHLLKFGAVNQKFGYQNGNRFLKKVARSLENYFPTGQVFHVGNVEFAILHEFKSEEDALARTESARLLFSEPWTVGSFSSSLPAAITDIICKEESFSSGDVMERLQFGMDCAKKNNPSYLIHFDSSWNQLWERRNLLFQYMKKNIAENNFEVFYQPVFCCNTGRFCSAEALVRMRDPEGNLISPGEFIPLAEQAGLIGDITWIVLEKVCSFLGLHPELPLKAVSINVSAQQLSGSVLFEHIEEALYKYHVPAEKLRIEITERMITSSYAQAKEIIEKLINKKIQFYLDDFGVGYSNFKSMLELPFEAVKLDHSIVSEAFRNPHAFQTVGILVEMLHQAGYVVIAEGIETQKQEQRIRLLEVDRIQGYYHARPMPETELLEFYRNVNCCGEELGE</sequence>
<dbReference type="AlphaFoldDB" id="A0A4Q7PNA2"/>
<keyword evidence="1" id="KW-0812">Transmembrane</keyword>
<dbReference type="Pfam" id="PF00990">
    <property type="entry name" value="GGDEF"/>
    <property type="match status" value="1"/>
</dbReference>
<feature type="domain" description="GGDEF" evidence="3">
    <location>
        <begin position="247"/>
        <end position="378"/>
    </location>
</feature>
<comment type="caution">
    <text evidence="4">The sequence shown here is derived from an EMBL/GenBank/DDBJ whole genome shotgun (WGS) entry which is preliminary data.</text>
</comment>
<dbReference type="Gene3D" id="3.30.70.270">
    <property type="match status" value="1"/>
</dbReference>
<name>A0A4Q7PNA2_9FIRM</name>
<dbReference type="SUPFAM" id="SSF55073">
    <property type="entry name" value="Nucleotide cyclase"/>
    <property type="match status" value="1"/>
</dbReference>
<reference evidence="4 5" key="1">
    <citation type="submission" date="2019-02" db="EMBL/GenBank/DDBJ databases">
        <title>Genomic Encyclopedia of Type Strains, Phase IV (KMG-IV): sequencing the most valuable type-strain genomes for metagenomic binning, comparative biology and taxonomic classification.</title>
        <authorList>
            <person name="Goeker M."/>
        </authorList>
    </citation>
    <scope>NUCLEOTIDE SEQUENCE [LARGE SCALE GENOMIC DNA]</scope>
    <source>
        <strain evidence="4 5">DSM 29486</strain>
    </source>
</reference>
<dbReference type="EMBL" id="SGXF01000001">
    <property type="protein sequence ID" value="RZT02412.1"/>
    <property type="molecule type" value="Genomic_DNA"/>
</dbReference>
<dbReference type="InterPro" id="IPR001633">
    <property type="entry name" value="EAL_dom"/>
</dbReference>
<dbReference type="Pfam" id="PF00563">
    <property type="entry name" value="EAL"/>
    <property type="match status" value="1"/>
</dbReference>
<dbReference type="PANTHER" id="PTHR33121:SF79">
    <property type="entry name" value="CYCLIC DI-GMP PHOSPHODIESTERASE PDED-RELATED"/>
    <property type="match status" value="1"/>
</dbReference>
<dbReference type="PANTHER" id="PTHR33121">
    <property type="entry name" value="CYCLIC DI-GMP PHOSPHODIESTERASE PDEF"/>
    <property type="match status" value="1"/>
</dbReference>
<evidence type="ECO:0000259" key="2">
    <source>
        <dbReference type="PROSITE" id="PS50883"/>
    </source>
</evidence>
<dbReference type="SUPFAM" id="SSF141868">
    <property type="entry name" value="EAL domain-like"/>
    <property type="match status" value="1"/>
</dbReference>
<dbReference type="InterPro" id="IPR029787">
    <property type="entry name" value="Nucleotide_cyclase"/>
</dbReference>
<gene>
    <name evidence="4" type="ORF">EV209_0527</name>
</gene>
<dbReference type="InterPro" id="IPR000160">
    <property type="entry name" value="GGDEF_dom"/>
</dbReference>
<feature type="domain" description="EAL" evidence="2">
    <location>
        <begin position="387"/>
        <end position="639"/>
    </location>
</feature>
<dbReference type="CDD" id="cd01948">
    <property type="entry name" value="EAL"/>
    <property type="match status" value="1"/>
</dbReference>
<feature type="transmembrane region" description="Helical" evidence="1">
    <location>
        <begin position="6"/>
        <end position="23"/>
    </location>
</feature>
<dbReference type="RefSeq" id="WP_165388790.1">
    <property type="nucleotide sequence ID" value="NZ_SGXF01000001.1"/>
</dbReference>
<dbReference type="SMART" id="SM00052">
    <property type="entry name" value="EAL"/>
    <property type="match status" value="1"/>
</dbReference>
<keyword evidence="1" id="KW-1133">Transmembrane helix</keyword>
<proteinExistence type="predicted"/>
<accession>A0A4Q7PNA2</accession>
<feature type="transmembrane region" description="Helical" evidence="1">
    <location>
        <begin position="146"/>
        <end position="164"/>
    </location>
</feature>
<dbReference type="InterPro" id="IPR035919">
    <property type="entry name" value="EAL_sf"/>
</dbReference>
<dbReference type="Proteomes" id="UP000292927">
    <property type="component" value="Unassembled WGS sequence"/>
</dbReference>
<dbReference type="InterPro" id="IPR043128">
    <property type="entry name" value="Rev_trsase/Diguanyl_cyclase"/>
</dbReference>
<keyword evidence="5" id="KW-1185">Reference proteome</keyword>
<feature type="transmembrane region" description="Helical" evidence="1">
    <location>
        <begin position="176"/>
        <end position="193"/>
    </location>
</feature>
<dbReference type="Gene3D" id="3.20.20.450">
    <property type="entry name" value="EAL domain"/>
    <property type="match status" value="1"/>
</dbReference>
<evidence type="ECO:0000256" key="1">
    <source>
        <dbReference type="SAM" id="Phobius"/>
    </source>
</evidence>
<organism evidence="4 5">
    <name type="scientific">Cuneatibacter caecimuris</name>
    <dbReference type="NCBI Taxonomy" id="1796618"/>
    <lineage>
        <taxon>Bacteria</taxon>
        <taxon>Bacillati</taxon>
        <taxon>Bacillota</taxon>
        <taxon>Clostridia</taxon>
        <taxon>Lachnospirales</taxon>
        <taxon>Lachnospiraceae</taxon>
        <taxon>Cuneatibacter</taxon>
    </lineage>
</organism>
<evidence type="ECO:0000259" key="3">
    <source>
        <dbReference type="PROSITE" id="PS50887"/>
    </source>
</evidence>
<dbReference type="PROSITE" id="PS50887">
    <property type="entry name" value="GGDEF"/>
    <property type="match status" value="1"/>
</dbReference>
<keyword evidence="1" id="KW-0472">Membrane</keyword>
<protein>
    <submittedName>
        <fullName evidence="4">EAL domain-containing protein (Putative c-di-GMP-specific phosphodiesterase class I)</fullName>
    </submittedName>
</protein>